<keyword evidence="13" id="KW-1185">Reference proteome</keyword>
<feature type="transmembrane region" description="Helical" evidence="9">
    <location>
        <begin position="1009"/>
        <end position="1030"/>
    </location>
</feature>
<feature type="transmembrane region" description="Helical" evidence="9">
    <location>
        <begin position="677"/>
        <end position="695"/>
    </location>
</feature>
<feature type="domain" description="TRPM SLOG" evidence="10">
    <location>
        <begin position="68"/>
        <end position="325"/>
    </location>
</feature>
<dbReference type="AlphaFoldDB" id="A0A1D1URZ6"/>
<dbReference type="InterPro" id="IPR041491">
    <property type="entry name" value="TRPM_SLOG"/>
</dbReference>
<evidence type="ECO:0000313" key="13">
    <source>
        <dbReference type="Proteomes" id="UP000186922"/>
    </source>
</evidence>
<dbReference type="GO" id="GO:0030001">
    <property type="term" value="P:metal ion transport"/>
    <property type="evidence" value="ECO:0007669"/>
    <property type="project" value="TreeGrafter"/>
</dbReference>
<feature type="transmembrane region" description="Helical" evidence="9">
    <location>
        <begin position="904"/>
        <end position="925"/>
    </location>
</feature>
<feature type="transmembrane region" description="Helical" evidence="9">
    <location>
        <begin position="1051"/>
        <end position="1075"/>
    </location>
</feature>
<keyword evidence="6 9" id="KW-0472">Membrane</keyword>
<proteinExistence type="predicted"/>
<reference evidence="12 13" key="1">
    <citation type="journal article" date="2016" name="Nat. Commun.">
        <title>Extremotolerant tardigrade genome and improved radiotolerance of human cultured cells by tardigrade-unique protein.</title>
        <authorList>
            <person name="Hashimoto T."/>
            <person name="Horikawa D.D."/>
            <person name="Saito Y."/>
            <person name="Kuwahara H."/>
            <person name="Kozuka-Hata H."/>
            <person name="Shin-I T."/>
            <person name="Minakuchi Y."/>
            <person name="Ohishi K."/>
            <person name="Motoyama A."/>
            <person name="Aizu T."/>
            <person name="Enomoto A."/>
            <person name="Kondo K."/>
            <person name="Tanaka S."/>
            <person name="Hara Y."/>
            <person name="Koshikawa S."/>
            <person name="Sagara H."/>
            <person name="Miura T."/>
            <person name="Yokobori S."/>
            <person name="Miyagawa K."/>
            <person name="Suzuki Y."/>
            <person name="Kubo T."/>
            <person name="Oyama M."/>
            <person name="Kohara Y."/>
            <person name="Fujiyama A."/>
            <person name="Arakawa K."/>
            <person name="Katayama T."/>
            <person name="Toyoda A."/>
            <person name="Kunieda T."/>
        </authorList>
    </citation>
    <scope>NUCLEOTIDE SEQUENCE [LARGE SCALE GENOMIC DNA]</scope>
    <source>
        <strain evidence="12 13">YOKOZUNA-1</strain>
    </source>
</reference>
<dbReference type="Pfam" id="PF25508">
    <property type="entry name" value="TRPM2"/>
    <property type="match status" value="1"/>
</dbReference>
<name>A0A1D1URZ6_RAMVA</name>
<feature type="compositionally biased region" description="Basic and acidic residues" evidence="8">
    <location>
        <begin position="9"/>
        <end position="20"/>
    </location>
</feature>
<keyword evidence="3 9" id="KW-0812">Transmembrane</keyword>
<dbReference type="GO" id="GO:0005886">
    <property type="term" value="C:plasma membrane"/>
    <property type="evidence" value="ECO:0007669"/>
    <property type="project" value="TreeGrafter"/>
</dbReference>
<feature type="transmembrane region" description="Helical" evidence="9">
    <location>
        <begin position="865"/>
        <end position="883"/>
    </location>
</feature>
<dbReference type="STRING" id="947166.A0A1D1URZ6"/>
<keyword evidence="4 9" id="KW-1133">Transmembrane helix</keyword>
<evidence type="ECO:0000256" key="3">
    <source>
        <dbReference type="ARBA" id="ARBA00022692"/>
    </source>
</evidence>
<dbReference type="PANTHER" id="PTHR13800:SF41">
    <property type="entry name" value="PROTEIN CED-11"/>
    <property type="match status" value="1"/>
</dbReference>
<feature type="transmembrane region" description="Helical" evidence="9">
    <location>
        <begin position="757"/>
        <end position="784"/>
    </location>
</feature>
<dbReference type="Proteomes" id="UP000186922">
    <property type="component" value="Unassembled WGS sequence"/>
</dbReference>
<dbReference type="InterPro" id="IPR057366">
    <property type="entry name" value="TRPM-like"/>
</dbReference>
<comment type="caution">
    <text evidence="12">The sequence shown here is derived from an EMBL/GenBank/DDBJ whole genome shotgun (WGS) entry which is preliminary data.</text>
</comment>
<evidence type="ECO:0000256" key="9">
    <source>
        <dbReference type="SAM" id="Phobius"/>
    </source>
</evidence>
<evidence type="ECO:0000256" key="5">
    <source>
        <dbReference type="ARBA" id="ARBA00023065"/>
    </source>
</evidence>
<dbReference type="OrthoDB" id="10056930at2759"/>
<keyword evidence="5" id="KW-0406">Ion transport</keyword>
<keyword evidence="2" id="KW-0813">Transport</keyword>
<dbReference type="GO" id="GO:0005261">
    <property type="term" value="F:monoatomic cation channel activity"/>
    <property type="evidence" value="ECO:0007669"/>
    <property type="project" value="TreeGrafter"/>
</dbReference>
<evidence type="ECO:0000259" key="11">
    <source>
        <dbReference type="Pfam" id="PF25508"/>
    </source>
</evidence>
<feature type="region of interest" description="Disordered" evidence="8">
    <location>
        <begin position="1"/>
        <end position="38"/>
    </location>
</feature>
<organism evidence="12 13">
    <name type="scientific">Ramazzottius varieornatus</name>
    <name type="common">Water bear</name>
    <name type="synonym">Tardigrade</name>
    <dbReference type="NCBI Taxonomy" id="947166"/>
    <lineage>
        <taxon>Eukaryota</taxon>
        <taxon>Metazoa</taxon>
        <taxon>Ecdysozoa</taxon>
        <taxon>Tardigrada</taxon>
        <taxon>Eutardigrada</taxon>
        <taxon>Parachela</taxon>
        <taxon>Hypsibioidea</taxon>
        <taxon>Ramazzottiidae</taxon>
        <taxon>Ramazzottius</taxon>
    </lineage>
</organism>
<evidence type="ECO:0000256" key="8">
    <source>
        <dbReference type="SAM" id="MobiDB-lite"/>
    </source>
</evidence>
<evidence type="ECO:0000256" key="2">
    <source>
        <dbReference type="ARBA" id="ARBA00022448"/>
    </source>
</evidence>
<gene>
    <name evidence="12" type="primary">RvY_03483-1</name>
    <name evidence="12" type="synonym">RvY_03483.1</name>
    <name evidence="12" type="ORF">RvY_03483</name>
</gene>
<feature type="domain" description="TRPM-like" evidence="11">
    <location>
        <begin position="429"/>
        <end position="653"/>
    </location>
</feature>
<dbReference type="PANTHER" id="PTHR13800">
    <property type="entry name" value="TRANSIENT RECEPTOR POTENTIAL CATION CHANNEL, SUBFAMILY M, MEMBER 6"/>
    <property type="match status" value="1"/>
</dbReference>
<dbReference type="Pfam" id="PF18139">
    <property type="entry name" value="LSDAT_euk"/>
    <property type="match status" value="1"/>
</dbReference>
<evidence type="ECO:0000256" key="6">
    <source>
        <dbReference type="ARBA" id="ARBA00023136"/>
    </source>
</evidence>
<evidence type="ECO:0000256" key="4">
    <source>
        <dbReference type="ARBA" id="ARBA00022989"/>
    </source>
</evidence>
<evidence type="ECO:0000313" key="12">
    <source>
        <dbReference type="EMBL" id="GAU91175.1"/>
    </source>
</evidence>
<evidence type="ECO:0000256" key="1">
    <source>
        <dbReference type="ARBA" id="ARBA00004141"/>
    </source>
</evidence>
<dbReference type="EMBL" id="BDGG01000002">
    <property type="protein sequence ID" value="GAU91175.1"/>
    <property type="molecule type" value="Genomic_DNA"/>
</dbReference>
<feature type="transmembrane region" description="Helical" evidence="9">
    <location>
        <begin position="834"/>
        <end position="853"/>
    </location>
</feature>
<protein>
    <submittedName>
        <fullName evidence="12">Uncharacterized protein</fullName>
    </submittedName>
</protein>
<sequence length="1177" mass="135296">MIRAGILDFDDRYNNHEEHAPQGTTDVQRSTKNEVARRRTGGCPVLDMRKAFLLATDDINGPELALDMSRRWVERVPDAIVSFVSGTQNFRSWKRDDFRSEFQTGFINLLGNLDLLVIDDGLDYGISRLVATAAKREEMFRDYLIDSQIQQGHRKPFVQYIGFVPLTRVAERTGIARTGNLNEAGTTEIAVKVVPTPGITENSGFGISPYRSHYLLLDKKYDDAGFLRVDIEKQLQNELGARLAESEGDVHDGAVPFVPHIIFFFQGELDELDRIRAYVQLRTPVVVMDKCGGMADILAFAVSNSAEPDRRRTRSSLATRLARSFPELQANEGMKFDYVDKILEIVEAGAGKEGKLLYVADCSRLDTFTSLDKTLLQALINSSAEKNATPDQANRNFKLCIQLNQPEVASSLLLDCSPWNKLPAKVPYSAMLSALMAPNREAFVDLLLRQKFPLRFFTSHLDLLLLFQKANGRDLFVSYIWDNILGHSQTEPVREDFILRELNPLIQQLTGIKNFLDLHEMSRIALTRDDTVADPVLADANSLRALVVFGVLFHRPALLKVLLKYASDPIPLCVIIESLYRGIYRHINNEELHDRLKKQADEFGAIATDILDLGIKESPLRARSFFLRGVAEANNKTTLEMAFDARNKKFIGHQTIQTWLDQFSFNFVRVKGSLPTLKLLLSAYLIFPMFFWLSFPSQREEGKGGSRFGGVKEDEYLHEPRSLEEKKSHLAALDRTNLSYERGQAKKQKEYRPSLPAMLLTVWSAPIVKFTTWFLIYLAFLVVLGVDMMLPSCTNIGVDIAVFIITVLIWLELVTRTIGDILLKHSRVGWTLRAVDILFQTVWIIIFFLYRIAPFRYEHPFTGRVILAFGVMYYYYSIWTKFYPINRMIGPFTRLMNVMWRKDVTKWLILMTPLFVSTGVIWQALITPDYPFTGEDWRRAFYRSTFTIFGAFYNELEYNPQCERTSRINYNNFTQPNTAYPVDRCWLGDYTDYTCNTVSFWSYFFVIQYYFLLKLGMMVILMVFFIFRMMAERPKVDLVWSYYRFKLLLEYHLRSILPFPLSIIGNLWTIVQYFVTNKGHRIQELAPLDVESDVKMDTFIYWKHKANLYLTQKSQQAAAQGIPKQQNALLGTIKGDVQSLLAKVKEMDKKLSALDDNAKDAHSHVQNTARFIQREEG</sequence>
<feature type="transmembrane region" description="Helical" evidence="9">
    <location>
        <begin position="796"/>
        <end position="814"/>
    </location>
</feature>
<dbReference type="InterPro" id="IPR050927">
    <property type="entry name" value="TRPM"/>
</dbReference>
<evidence type="ECO:0000259" key="10">
    <source>
        <dbReference type="Pfam" id="PF18139"/>
    </source>
</evidence>
<comment type="subcellular location">
    <subcellularLocation>
        <location evidence="1">Membrane</location>
        <topology evidence="1">Multi-pass membrane protein</topology>
    </subcellularLocation>
</comment>
<evidence type="ECO:0000256" key="7">
    <source>
        <dbReference type="ARBA" id="ARBA00023303"/>
    </source>
</evidence>
<keyword evidence="7" id="KW-0407">Ion channel</keyword>
<accession>A0A1D1URZ6</accession>